<sequence>MPRSPSPLGLIGRVSTLLALAAASSACASTPEEVVPPSTIRGQYIFQDGSHLIRPCGNQAPLWVVGSEDVLEPLRTRSTAHSMALGVPNQGVYAEITGTLESSDAPGYPQKLRAAEVERLDDHLPDTCAVPNAATG</sequence>
<dbReference type="EMBL" id="JACHTF010000016">
    <property type="protein sequence ID" value="MBB1061612.1"/>
    <property type="molecule type" value="Genomic_DNA"/>
</dbReference>
<feature type="signal peptide" evidence="1">
    <location>
        <begin position="1"/>
        <end position="28"/>
    </location>
</feature>
<feature type="chain" id="PRO_5031042633" description="NlpE C-terminal OB domain-containing protein" evidence="1">
    <location>
        <begin position="29"/>
        <end position="136"/>
    </location>
</feature>
<comment type="caution">
    <text evidence="2">The sequence shown here is derived from an EMBL/GenBank/DDBJ whole genome shotgun (WGS) entry which is preliminary data.</text>
</comment>
<dbReference type="RefSeq" id="WP_182688383.1">
    <property type="nucleotide sequence ID" value="NZ_JACHTF010000016.1"/>
</dbReference>
<dbReference type="PROSITE" id="PS51257">
    <property type="entry name" value="PROKAR_LIPOPROTEIN"/>
    <property type="match status" value="1"/>
</dbReference>
<evidence type="ECO:0008006" key="4">
    <source>
        <dbReference type="Google" id="ProtNLM"/>
    </source>
</evidence>
<dbReference type="Proteomes" id="UP000523196">
    <property type="component" value="Unassembled WGS sequence"/>
</dbReference>
<evidence type="ECO:0000313" key="2">
    <source>
        <dbReference type="EMBL" id="MBB1061612.1"/>
    </source>
</evidence>
<organism evidence="2 3">
    <name type="scientific">Marilutibacter spongiae</name>
    <dbReference type="NCBI Taxonomy" id="2025720"/>
    <lineage>
        <taxon>Bacteria</taxon>
        <taxon>Pseudomonadati</taxon>
        <taxon>Pseudomonadota</taxon>
        <taxon>Gammaproteobacteria</taxon>
        <taxon>Lysobacterales</taxon>
        <taxon>Lysobacteraceae</taxon>
        <taxon>Marilutibacter</taxon>
    </lineage>
</organism>
<proteinExistence type="predicted"/>
<keyword evidence="1" id="KW-0732">Signal</keyword>
<name>A0A7W3TNJ5_9GAMM</name>
<dbReference type="AlphaFoldDB" id="A0A7W3TNJ5"/>
<protein>
    <recommendedName>
        <fullName evidence="4">NlpE C-terminal OB domain-containing protein</fullName>
    </recommendedName>
</protein>
<keyword evidence="3" id="KW-1185">Reference proteome</keyword>
<accession>A0A7W3TNJ5</accession>
<reference evidence="2 3" key="1">
    <citation type="submission" date="2020-08" db="EMBL/GenBank/DDBJ databases">
        <authorList>
            <person name="Xu S."/>
            <person name="Li A."/>
        </authorList>
    </citation>
    <scope>NUCLEOTIDE SEQUENCE [LARGE SCALE GENOMIC DNA]</scope>
    <source>
        <strain evidence="2 3">119BY6-57</strain>
    </source>
</reference>
<evidence type="ECO:0000256" key="1">
    <source>
        <dbReference type="SAM" id="SignalP"/>
    </source>
</evidence>
<gene>
    <name evidence="2" type="ORF">H4F98_13645</name>
</gene>
<evidence type="ECO:0000313" key="3">
    <source>
        <dbReference type="Proteomes" id="UP000523196"/>
    </source>
</evidence>